<accession>F0WWT7</accession>
<proteinExistence type="predicted"/>
<dbReference type="Pfam" id="PF00078">
    <property type="entry name" value="RVT_1"/>
    <property type="match status" value="1"/>
</dbReference>
<sequence length="178" mass="20830">MSDLQDLITHRVEEAYATFLDLQKAYDQVEWSYMFAVLSKMNCGASAIQWTKLLYTKTNVPFFNGTISSKITPSRRVKQGNPLSVLLIVMTIEPLGNLLQRLWHFKTPFDISQHILRRWQSMLNRFVLSRKYERDSAHMQLIRSEILYLPSSKAGLQVPMIEKQLKKQHIPFLQQFAI</sequence>
<evidence type="ECO:0000259" key="1">
    <source>
        <dbReference type="Pfam" id="PF00078"/>
    </source>
</evidence>
<evidence type="ECO:0000313" key="2">
    <source>
        <dbReference type="EMBL" id="CCA25914.1"/>
    </source>
</evidence>
<dbReference type="EMBL" id="FR824377">
    <property type="protein sequence ID" value="CCA25914.1"/>
    <property type="molecule type" value="Genomic_DNA"/>
</dbReference>
<feature type="domain" description="Reverse transcriptase" evidence="1">
    <location>
        <begin position="11"/>
        <end position="101"/>
    </location>
</feature>
<dbReference type="InterPro" id="IPR000477">
    <property type="entry name" value="RT_dom"/>
</dbReference>
<reference evidence="2" key="2">
    <citation type="submission" date="2011-02" db="EMBL/GenBank/DDBJ databases">
        <authorList>
            <person name="MacLean D."/>
        </authorList>
    </citation>
    <scope>NUCLEOTIDE SEQUENCE</scope>
</reference>
<dbReference type="HOGENOM" id="CLU_1513239_0_0_1"/>
<name>F0WWT7_9STRA</name>
<organism evidence="2">
    <name type="scientific">Albugo laibachii Nc14</name>
    <dbReference type="NCBI Taxonomy" id="890382"/>
    <lineage>
        <taxon>Eukaryota</taxon>
        <taxon>Sar</taxon>
        <taxon>Stramenopiles</taxon>
        <taxon>Oomycota</taxon>
        <taxon>Peronosporomycetes</taxon>
        <taxon>Albuginales</taxon>
        <taxon>Albuginaceae</taxon>
        <taxon>Albugo</taxon>
    </lineage>
</organism>
<protein>
    <submittedName>
        <fullName evidence="2">AlNc14C332G10700 protein</fullName>
    </submittedName>
</protein>
<gene>
    <name evidence="2" type="primary">AlNc14C332G10700</name>
    <name evidence="2" type="ORF">ALNC14_120580</name>
</gene>
<dbReference type="PANTHER" id="PTHR19446">
    <property type="entry name" value="REVERSE TRANSCRIPTASES"/>
    <property type="match status" value="1"/>
</dbReference>
<reference evidence="2" key="1">
    <citation type="journal article" date="2011" name="PLoS Biol.">
        <title>Gene gain and loss during evolution of obligate parasitism in the white rust pathogen of Arabidopsis thaliana.</title>
        <authorList>
            <person name="Kemen E."/>
            <person name="Gardiner A."/>
            <person name="Schultz-Larsen T."/>
            <person name="Kemen A.C."/>
            <person name="Balmuth A.L."/>
            <person name="Robert-Seilaniantz A."/>
            <person name="Bailey K."/>
            <person name="Holub E."/>
            <person name="Studholme D.J."/>
            <person name="Maclean D."/>
            <person name="Jones J.D."/>
        </authorList>
    </citation>
    <scope>NUCLEOTIDE SEQUENCE</scope>
</reference>
<dbReference type="AlphaFoldDB" id="F0WWT7"/>